<organism evidence="2 3">
    <name type="scientific">Caenorhabditis auriculariae</name>
    <dbReference type="NCBI Taxonomy" id="2777116"/>
    <lineage>
        <taxon>Eukaryota</taxon>
        <taxon>Metazoa</taxon>
        <taxon>Ecdysozoa</taxon>
        <taxon>Nematoda</taxon>
        <taxon>Chromadorea</taxon>
        <taxon>Rhabditida</taxon>
        <taxon>Rhabditina</taxon>
        <taxon>Rhabditomorpha</taxon>
        <taxon>Rhabditoidea</taxon>
        <taxon>Rhabditidae</taxon>
        <taxon>Peloderinae</taxon>
        <taxon>Caenorhabditis</taxon>
    </lineage>
</organism>
<proteinExistence type="predicted"/>
<dbReference type="OrthoDB" id="16262at2759"/>
<evidence type="ECO:0000313" key="3">
    <source>
        <dbReference type="Proteomes" id="UP000835052"/>
    </source>
</evidence>
<feature type="region of interest" description="Disordered" evidence="1">
    <location>
        <begin position="73"/>
        <end position="99"/>
    </location>
</feature>
<comment type="caution">
    <text evidence="2">The sequence shown here is derived from an EMBL/GenBank/DDBJ whole genome shotgun (WGS) entry which is preliminary data.</text>
</comment>
<accession>A0A8S1HE98</accession>
<evidence type="ECO:0000313" key="2">
    <source>
        <dbReference type="EMBL" id="CAD6193547.1"/>
    </source>
</evidence>
<feature type="region of interest" description="Disordered" evidence="1">
    <location>
        <begin position="111"/>
        <end position="143"/>
    </location>
</feature>
<name>A0A8S1HE98_9PELO</name>
<evidence type="ECO:0000256" key="1">
    <source>
        <dbReference type="SAM" id="MobiDB-lite"/>
    </source>
</evidence>
<keyword evidence="3" id="KW-1185">Reference proteome</keyword>
<dbReference type="AlphaFoldDB" id="A0A8S1HE98"/>
<sequence>MLVSDKENRTRYDNVAKALGAWGSTIEAENSSQIKEIMHEALEKSREKQSALINVLIGKTDFREGSISKVSSLFGSRDNESPGEGIGRPSTSGGGPYVGLSKGLGDFAQVDTHCGRGKTRNVPTRAAGVRVAPGSEERGLREA</sequence>
<gene>
    <name evidence="2" type="ORF">CAUJ_LOCUS9466</name>
</gene>
<reference evidence="2" key="1">
    <citation type="submission" date="2020-10" db="EMBL/GenBank/DDBJ databases">
        <authorList>
            <person name="Kikuchi T."/>
        </authorList>
    </citation>
    <scope>NUCLEOTIDE SEQUENCE</scope>
    <source>
        <strain evidence="2">NKZ352</strain>
    </source>
</reference>
<dbReference type="Proteomes" id="UP000835052">
    <property type="component" value="Unassembled WGS sequence"/>
</dbReference>
<protein>
    <submittedName>
        <fullName evidence="2">Uncharacterized protein</fullName>
    </submittedName>
</protein>
<dbReference type="EMBL" id="CAJGYM010000036">
    <property type="protein sequence ID" value="CAD6193547.1"/>
    <property type="molecule type" value="Genomic_DNA"/>
</dbReference>